<feature type="region of interest" description="Disordered" evidence="1">
    <location>
        <begin position="548"/>
        <end position="571"/>
    </location>
</feature>
<dbReference type="Proteomes" id="UP000186817">
    <property type="component" value="Unassembled WGS sequence"/>
</dbReference>
<dbReference type="AlphaFoldDB" id="A0A1Q9DHD1"/>
<dbReference type="OrthoDB" id="427084at2759"/>
<organism evidence="3 4">
    <name type="scientific">Symbiodinium microadriaticum</name>
    <name type="common">Dinoflagellate</name>
    <name type="synonym">Zooxanthella microadriatica</name>
    <dbReference type="NCBI Taxonomy" id="2951"/>
    <lineage>
        <taxon>Eukaryota</taxon>
        <taxon>Sar</taxon>
        <taxon>Alveolata</taxon>
        <taxon>Dinophyceae</taxon>
        <taxon>Suessiales</taxon>
        <taxon>Symbiodiniaceae</taxon>
        <taxon>Symbiodinium</taxon>
    </lineage>
</organism>
<keyword evidence="4" id="KW-1185">Reference proteome</keyword>
<feature type="transmembrane region" description="Helical" evidence="2">
    <location>
        <begin position="235"/>
        <end position="256"/>
    </location>
</feature>
<evidence type="ECO:0000313" key="3">
    <source>
        <dbReference type="EMBL" id="OLP94594.1"/>
    </source>
</evidence>
<reference evidence="3 4" key="1">
    <citation type="submission" date="2016-02" db="EMBL/GenBank/DDBJ databases">
        <title>Genome analysis of coral dinoflagellate symbionts highlights evolutionary adaptations to a symbiotic lifestyle.</title>
        <authorList>
            <person name="Aranda M."/>
            <person name="Li Y."/>
            <person name="Liew Y.J."/>
            <person name="Baumgarten S."/>
            <person name="Simakov O."/>
            <person name="Wilson M."/>
            <person name="Piel J."/>
            <person name="Ashoor H."/>
            <person name="Bougouffa S."/>
            <person name="Bajic V.B."/>
            <person name="Ryu T."/>
            <person name="Ravasi T."/>
            <person name="Bayer T."/>
            <person name="Micklem G."/>
            <person name="Kim H."/>
            <person name="Bhak J."/>
            <person name="Lajeunesse T.C."/>
            <person name="Voolstra C.R."/>
        </authorList>
    </citation>
    <scope>NUCLEOTIDE SEQUENCE [LARGE SCALE GENOMIC DNA]</scope>
    <source>
        <strain evidence="3 4">CCMP2467</strain>
    </source>
</reference>
<keyword evidence="2" id="KW-0472">Membrane</keyword>
<evidence type="ECO:0000256" key="1">
    <source>
        <dbReference type="SAM" id="MobiDB-lite"/>
    </source>
</evidence>
<sequence length="571" mass="62896">MLDVMEAFPMRLAPESGDFRKAAARAALTDMKHWRGRPDRLTIPQYQKAGQASIAEVRSSTDFSVPAKLHNTLLDYVKNGETDEKRNQLGTFVNYFLSVPGYDPSDLKDVAHGIPTPCRDFLVKEVGTDVQSLVQAAEEGRQILSDSTAEGDVADGLIQVKSDRLVRALGSDRISFLESETSDFAADDSERTQDVGFIFLCIFVGILLIFLTVIFWKISLYFYEDTCHTENGGGIVGCFGAFIFLAMGGLCIWAAFALALPLGITALVVSILGFIVFSLAEISEHKSEKPWPPPEFAMARVLQEEFVEDSTMASVFCFCAGLPEDAQEDLGESFNFAPAHILRDRPDMEAEAAASQGGESMPSYVSRRRRWWKLLKSLDDSIELFEPMRVELLLELSGLSRQESLVIKACTSNAKSVSAALVEHGSGVHLKEGRSLGGGGTFQDRRHPHGSNGTRSRAGSKGYGKGKGKGFTRRAYIAEDEAQFAYDDAYQQEDEEAEEYDDTSYPAFGDEADYEPHSYPAAEEEDDPSYEEFELDEDEALALNCLEELDPEEAESGQAERAKAAGKAKLK</sequence>
<feature type="transmembrane region" description="Helical" evidence="2">
    <location>
        <begin position="197"/>
        <end position="223"/>
    </location>
</feature>
<dbReference type="EMBL" id="LSRX01000536">
    <property type="protein sequence ID" value="OLP94594.1"/>
    <property type="molecule type" value="Genomic_DNA"/>
</dbReference>
<feature type="region of interest" description="Disordered" evidence="1">
    <location>
        <begin position="430"/>
        <end position="469"/>
    </location>
</feature>
<feature type="compositionally biased region" description="Acidic residues" evidence="1">
    <location>
        <begin position="522"/>
        <end position="534"/>
    </location>
</feature>
<accession>A0A1Q9DHD1</accession>
<evidence type="ECO:0000313" key="4">
    <source>
        <dbReference type="Proteomes" id="UP000186817"/>
    </source>
</evidence>
<feature type="compositionally biased region" description="Acidic residues" evidence="1">
    <location>
        <begin position="492"/>
        <end position="502"/>
    </location>
</feature>
<gene>
    <name evidence="3" type="ORF">AK812_SmicGene23391</name>
</gene>
<feature type="transmembrane region" description="Helical" evidence="2">
    <location>
        <begin position="262"/>
        <end position="280"/>
    </location>
</feature>
<keyword evidence="2" id="KW-0812">Transmembrane</keyword>
<keyword evidence="2" id="KW-1133">Transmembrane helix</keyword>
<evidence type="ECO:0000256" key="2">
    <source>
        <dbReference type="SAM" id="Phobius"/>
    </source>
</evidence>
<comment type="caution">
    <text evidence="3">The sequence shown here is derived from an EMBL/GenBank/DDBJ whole genome shotgun (WGS) entry which is preliminary data.</text>
</comment>
<proteinExistence type="predicted"/>
<name>A0A1Q9DHD1_SYMMI</name>
<feature type="region of interest" description="Disordered" evidence="1">
    <location>
        <begin position="492"/>
        <end position="534"/>
    </location>
</feature>
<protein>
    <submittedName>
        <fullName evidence="3">Uncharacterized protein</fullName>
    </submittedName>
</protein>